<feature type="chain" id="PRO_5002554596" evidence="2">
    <location>
        <begin position="28"/>
        <end position="302"/>
    </location>
</feature>
<accession>A0A0G3H5C5</accession>
<gene>
    <name evidence="3" type="ORF">CTEST_05800</name>
</gene>
<dbReference type="KEGG" id="cted:CTEST_05800"/>
<evidence type="ECO:0000256" key="1">
    <source>
        <dbReference type="SAM" id="MobiDB-lite"/>
    </source>
</evidence>
<sequence>MSRIRPWYLAIATATTLAVAAPSLAIADTAPGTTNRCEGLLQLDRGHVDIQATLSGDTMGIHLKDETTAQRVDRRLDEVMLVAGDNAKVTRSAGLMQPELNVLGDQGSEFYLLPMTQNQSIIWPGHNTMGLDYAHIDGTVDLHLEPRTRPEGGELAMFLSSLTGVDVLLNTAESDTTIETTYAAHVHTNWAFTKPGLYTFDTYYSATSKAGKALKSEPQTLTVAVGAKGLADCSVVEQPTTTAPTTAPITTSAPTPAPNSSSSGVESWQIVAGIVGSVTALGLGKFFIDNRTNLAAWFRSFA</sequence>
<feature type="signal peptide" evidence="2">
    <location>
        <begin position="1"/>
        <end position="27"/>
    </location>
</feature>
<dbReference type="NCBIfam" id="NF038134">
    <property type="entry name" value="choice_anch_M"/>
    <property type="match status" value="1"/>
</dbReference>
<reference evidence="4" key="2">
    <citation type="submission" date="2015-05" db="EMBL/GenBank/DDBJ databases">
        <title>Complete genome sequence of Corynebacterium testudinoris DSM 44614, recovered from necrotic lesions in the mouth of a tortoise.</title>
        <authorList>
            <person name="Ruckert C."/>
            <person name="Albersmeier A."/>
            <person name="Winkler A."/>
            <person name="Tauch A."/>
        </authorList>
    </citation>
    <scope>NUCLEOTIDE SEQUENCE [LARGE SCALE GENOMIC DNA]</scope>
    <source>
        <strain evidence="4">DSM 44614</strain>
    </source>
</reference>
<name>A0A0G3H5C5_9CORY</name>
<dbReference type="AlphaFoldDB" id="A0A0G3H5C5"/>
<proteinExistence type="predicted"/>
<evidence type="ECO:0000313" key="3">
    <source>
        <dbReference type="EMBL" id="AKK08606.1"/>
    </source>
</evidence>
<dbReference type="OrthoDB" id="4422177at2"/>
<dbReference type="EMBL" id="CP011545">
    <property type="protein sequence ID" value="AKK08606.1"/>
    <property type="molecule type" value="Genomic_DNA"/>
</dbReference>
<evidence type="ECO:0000256" key="2">
    <source>
        <dbReference type="SAM" id="SignalP"/>
    </source>
</evidence>
<dbReference type="NCBIfam" id="TIGR03769">
    <property type="entry name" value="P_ac_wall_RPT"/>
    <property type="match status" value="1"/>
</dbReference>
<organism evidence="3 4">
    <name type="scientific">Corynebacterium testudinoris</name>
    <dbReference type="NCBI Taxonomy" id="136857"/>
    <lineage>
        <taxon>Bacteria</taxon>
        <taxon>Bacillati</taxon>
        <taxon>Actinomycetota</taxon>
        <taxon>Actinomycetes</taxon>
        <taxon>Mycobacteriales</taxon>
        <taxon>Corynebacteriaceae</taxon>
        <taxon>Corynebacterium</taxon>
    </lineage>
</organism>
<keyword evidence="4" id="KW-1185">Reference proteome</keyword>
<dbReference type="PATRIC" id="fig|136857.5.peg.1154"/>
<keyword evidence="2" id="KW-0732">Signal</keyword>
<feature type="region of interest" description="Disordered" evidence="1">
    <location>
        <begin position="239"/>
        <end position="262"/>
    </location>
</feature>
<dbReference type="RefSeq" id="WP_047252940.1">
    <property type="nucleotide sequence ID" value="NZ_CP011545.1"/>
</dbReference>
<dbReference type="InterPro" id="IPR022435">
    <property type="entry name" value="Surface-anchored_actinobac"/>
</dbReference>
<evidence type="ECO:0000313" key="4">
    <source>
        <dbReference type="Proteomes" id="UP000035540"/>
    </source>
</evidence>
<dbReference type="STRING" id="136857.CTEST_05800"/>
<protein>
    <submittedName>
        <fullName evidence="3">Actinobacterial surface-anchored protein domain</fullName>
    </submittedName>
</protein>
<dbReference type="Proteomes" id="UP000035540">
    <property type="component" value="Chromosome"/>
</dbReference>
<reference evidence="3 4" key="1">
    <citation type="journal article" date="2015" name="Genome Announc.">
        <title>Complete Genome Sequence of the Type Strain Corynebacterium testudinoris DSM 44614, Recovered from Necrotic Lesions in the Mouth of a Tortoise.</title>
        <authorList>
            <person name="Ruckert C."/>
            <person name="Kriete M."/>
            <person name="Jaenicke S."/>
            <person name="Winkler A."/>
            <person name="Tauch A."/>
        </authorList>
    </citation>
    <scope>NUCLEOTIDE SEQUENCE [LARGE SCALE GENOMIC DNA]</scope>
    <source>
        <strain evidence="3 4">DSM 44614</strain>
    </source>
</reference>